<evidence type="ECO:0000256" key="9">
    <source>
        <dbReference type="ARBA" id="ARBA00031636"/>
    </source>
</evidence>
<proteinExistence type="predicted"/>
<dbReference type="Proteomes" id="UP001225134">
    <property type="component" value="Unassembled WGS sequence"/>
</dbReference>
<evidence type="ECO:0000313" key="11">
    <source>
        <dbReference type="EMBL" id="MDK9579950.1"/>
    </source>
</evidence>
<dbReference type="PANTHER" id="PTHR43298">
    <property type="entry name" value="MULTIDRUG RESISTANCE PROTEIN NORM-RELATED"/>
    <property type="match status" value="1"/>
</dbReference>
<gene>
    <name evidence="11" type="ORF">QQA45_00175</name>
</gene>
<feature type="transmembrane region" description="Helical" evidence="10">
    <location>
        <begin position="156"/>
        <end position="176"/>
    </location>
</feature>
<dbReference type="NCBIfam" id="TIGR00797">
    <property type="entry name" value="matE"/>
    <property type="match status" value="1"/>
</dbReference>
<keyword evidence="3" id="KW-0050">Antiport</keyword>
<evidence type="ECO:0000256" key="5">
    <source>
        <dbReference type="ARBA" id="ARBA00022692"/>
    </source>
</evidence>
<keyword evidence="8 10" id="KW-0472">Membrane</keyword>
<feature type="transmembrane region" description="Helical" evidence="10">
    <location>
        <begin position="84"/>
        <end position="104"/>
    </location>
</feature>
<name>A0ABT7HHF3_9FUSO</name>
<feature type="transmembrane region" description="Helical" evidence="10">
    <location>
        <begin position="124"/>
        <end position="144"/>
    </location>
</feature>
<evidence type="ECO:0000256" key="2">
    <source>
        <dbReference type="ARBA" id="ARBA00022448"/>
    </source>
</evidence>
<keyword evidence="5 10" id="KW-0812">Transmembrane</keyword>
<dbReference type="InterPro" id="IPR050222">
    <property type="entry name" value="MATE_MdtK"/>
</dbReference>
<feature type="transmembrane region" description="Helical" evidence="10">
    <location>
        <begin position="311"/>
        <end position="331"/>
    </location>
</feature>
<evidence type="ECO:0000256" key="3">
    <source>
        <dbReference type="ARBA" id="ARBA00022449"/>
    </source>
</evidence>
<dbReference type="PIRSF" id="PIRSF006603">
    <property type="entry name" value="DinF"/>
    <property type="match status" value="1"/>
</dbReference>
<organism evidence="11 12">
    <name type="scientific">Sneathia sanguinegens</name>
    <dbReference type="NCBI Taxonomy" id="40543"/>
    <lineage>
        <taxon>Bacteria</taxon>
        <taxon>Fusobacteriati</taxon>
        <taxon>Fusobacteriota</taxon>
        <taxon>Fusobacteriia</taxon>
        <taxon>Fusobacteriales</taxon>
        <taxon>Leptotrichiaceae</taxon>
        <taxon>Sneathia</taxon>
    </lineage>
</organism>
<feature type="transmembrane region" description="Helical" evidence="10">
    <location>
        <begin position="377"/>
        <end position="398"/>
    </location>
</feature>
<evidence type="ECO:0000256" key="8">
    <source>
        <dbReference type="ARBA" id="ARBA00023136"/>
    </source>
</evidence>
<evidence type="ECO:0000313" key="12">
    <source>
        <dbReference type="Proteomes" id="UP001225134"/>
    </source>
</evidence>
<reference evidence="11 12" key="1">
    <citation type="submission" date="2023-06" db="EMBL/GenBank/DDBJ databases">
        <title>Antibody response to the Sneathia vaginalis cytopathogenic toxin A during pregnancy.</title>
        <authorList>
            <person name="Mccoy Z.T."/>
            <person name="Serrano M.G."/>
            <person name="Spaine K."/>
            <person name="Edwards D.J."/>
            <person name="Buck G.A."/>
            <person name="Jefferson K."/>
        </authorList>
    </citation>
    <scope>NUCLEOTIDE SEQUENCE [LARGE SCALE GENOMIC DNA]</scope>
    <source>
        <strain evidence="11 12">CCUG 42621</strain>
    </source>
</reference>
<dbReference type="RefSeq" id="WP_066729461.1">
    <property type="nucleotide sequence ID" value="NZ_CAMYCH010000002.1"/>
</dbReference>
<feature type="transmembrane region" description="Helical" evidence="10">
    <location>
        <begin position="343"/>
        <end position="365"/>
    </location>
</feature>
<feature type="transmembrane region" description="Helical" evidence="10">
    <location>
        <begin position="50"/>
        <end position="72"/>
    </location>
</feature>
<dbReference type="Pfam" id="PF01554">
    <property type="entry name" value="MatE"/>
    <property type="match status" value="2"/>
</dbReference>
<evidence type="ECO:0000256" key="10">
    <source>
        <dbReference type="SAM" id="Phobius"/>
    </source>
</evidence>
<comment type="subcellular location">
    <subcellularLocation>
        <location evidence="1">Cell membrane</location>
        <topology evidence="1">Multi-pass membrane protein</topology>
    </subcellularLocation>
</comment>
<comment type="caution">
    <text evidence="11">The sequence shown here is derived from an EMBL/GenBank/DDBJ whole genome shotgun (WGS) entry which is preliminary data.</text>
</comment>
<keyword evidence="2" id="KW-0813">Transport</keyword>
<keyword evidence="6 10" id="KW-1133">Transmembrane helix</keyword>
<keyword evidence="12" id="KW-1185">Reference proteome</keyword>
<sequence>MKSIYKRILIIAIPVAFENMIFSLINFVDIFMIGKIGTAAISALGIANQIFFIFSCSVFGLLSGANVLSAQYYGIKDYFSLRKIMSLTIILGLFMSLPFMFMILQDPEGIIRFYTKDAQVINYSIQYLKISIYTFPLFSIAFSFAMQLRAINKPKYSLYSSIAALFINVFLNLILIPRYGVAGAATATLIARFSTTIYLYLILLYRKIPIIPRFKEIKYIDLNFIKKLLSISALTFIHEVLWVFADTIKVMLLGRMGTQAFSAIQIVVGINGLLFTLFIGLTNASAIIIGNEIGKSDKIVVYNFSKDCLKLFTYVMVVVIILLNLIAPFAINLMKLENELTMITKRLILSQSVVTVLYSYSMFYLSGMLRAGGDVMFSMLVEILLVWLVGLPLTYLAVDILNLSVYWVYIFARIDDLFKLYPCLKRYFSKKWIRKAI</sequence>
<evidence type="ECO:0000256" key="6">
    <source>
        <dbReference type="ARBA" id="ARBA00022989"/>
    </source>
</evidence>
<evidence type="ECO:0000256" key="4">
    <source>
        <dbReference type="ARBA" id="ARBA00022475"/>
    </source>
</evidence>
<keyword evidence="4" id="KW-1003">Cell membrane</keyword>
<keyword evidence="7" id="KW-0406">Ion transport</keyword>
<dbReference type="InterPro" id="IPR048279">
    <property type="entry name" value="MdtK-like"/>
</dbReference>
<feature type="transmembrane region" description="Helical" evidence="10">
    <location>
        <begin position="264"/>
        <end position="290"/>
    </location>
</feature>
<dbReference type="InterPro" id="IPR002528">
    <property type="entry name" value="MATE_fam"/>
</dbReference>
<accession>A0ABT7HHF3</accession>
<evidence type="ECO:0000256" key="1">
    <source>
        <dbReference type="ARBA" id="ARBA00004651"/>
    </source>
</evidence>
<dbReference type="PANTHER" id="PTHR43298:SF2">
    <property type="entry name" value="FMN_FAD EXPORTER YEEO-RELATED"/>
    <property type="match status" value="1"/>
</dbReference>
<feature type="transmembrane region" description="Helical" evidence="10">
    <location>
        <begin position="182"/>
        <end position="203"/>
    </location>
</feature>
<protein>
    <recommendedName>
        <fullName evidence="9">Multidrug-efflux transporter</fullName>
    </recommendedName>
</protein>
<dbReference type="EMBL" id="JASSPP010000001">
    <property type="protein sequence ID" value="MDK9579950.1"/>
    <property type="molecule type" value="Genomic_DNA"/>
</dbReference>
<evidence type="ECO:0000256" key="7">
    <source>
        <dbReference type="ARBA" id="ARBA00023065"/>
    </source>
</evidence>